<keyword evidence="4" id="KW-0145">Chemotaxis</keyword>
<sequence>MHMATETAPEIQLVVFQLAGETYGVDINHVQEIIRMQSITAIPRTPAFVEGVINLRGRIIPILDMHKRFHLPAAETTNNTRIMVVELGQVTVGMIVDSVSEVLRLPTTSIEPPPPMISGIDVAYLKGVGKWNDRLIILLDLDRVLQESEQRELQREVAAGVETR</sequence>
<gene>
    <name evidence="6" type="ORF">MTY_1793</name>
</gene>
<dbReference type="Gene3D" id="2.40.50.180">
    <property type="entry name" value="CheA-289, Domain 4"/>
    <property type="match status" value="1"/>
</dbReference>
<dbReference type="AlphaFoldDB" id="A0A0S6UCJ5"/>
<dbReference type="Proteomes" id="UP000063718">
    <property type="component" value="Unassembled WGS sequence"/>
</dbReference>
<dbReference type="InterPro" id="IPR036061">
    <property type="entry name" value="CheW-like_dom_sf"/>
</dbReference>
<keyword evidence="3" id="KW-0963">Cytoplasm</keyword>
<dbReference type="Pfam" id="PF01584">
    <property type="entry name" value="CheW"/>
    <property type="match status" value="1"/>
</dbReference>
<dbReference type="FunFam" id="2.40.50.180:FF:000002">
    <property type="entry name" value="Chemotaxis protein CheW"/>
    <property type="match status" value="1"/>
</dbReference>
<proteinExistence type="predicted"/>
<protein>
    <recommendedName>
        <fullName evidence="2">Chemotaxis protein CheW</fullName>
    </recommendedName>
</protein>
<comment type="subcellular location">
    <subcellularLocation>
        <location evidence="1">Cytoplasm</location>
    </subcellularLocation>
</comment>
<accession>A0A0S6UCJ5</accession>
<dbReference type="EMBL" id="DF238840">
    <property type="protein sequence ID" value="GAF26453.1"/>
    <property type="molecule type" value="Genomic_DNA"/>
</dbReference>
<evidence type="ECO:0000259" key="5">
    <source>
        <dbReference type="PROSITE" id="PS50851"/>
    </source>
</evidence>
<name>A0A0S6UCJ5_NEOTH</name>
<dbReference type="Gene3D" id="2.30.30.40">
    <property type="entry name" value="SH3 Domains"/>
    <property type="match status" value="1"/>
</dbReference>
<dbReference type="PANTHER" id="PTHR22617">
    <property type="entry name" value="CHEMOTAXIS SENSOR HISTIDINE KINASE-RELATED"/>
    <property type="match status" value="1"/>
</dbReference>
<evidence type="ECO:0000256" key="2">
    <source>
        <dbReference type="ARBA" id="ARBA00021483"/>
    </source>
</evidence>
<evidence type="ECO:0000256" key="3">
    <source>
        <dbReference type="ARBA" id="ARBA00022490"/>
    </source>
</evidence>
<dbReference type="PROSITE" id="PS50851">
    <property type="entry name" value="CHEW"/>
    <property type="match status" value="1"/>
</dbReference>
<reference evidence="6" key="1">
    <citation type="journal article" date="2014" name="Gene">
        <title>Genome-guided analysis of transformation efficiency and carbon dioxide assimilation by Moorella thermoacetica Y72.</title>
        <authorList>
            <person name="Tsukahara K."/>
            <person name="Kita A."/>
            <person name="Nakashimada Y."/>
            <person name="Hoshino T."/>
            <person name="Murakami K."/>
        </authorList>
    </citation>
    <scope>NUCLEOTIDE SEQUENCE [LARGE SCALE GENOMIC DNA]</scope>
    <source>
        <strain evidence="6">Y72</strain>
    </source>
</reference>
<dbReference type="SMART" id="SM00260">
    <property type="entry name" value="CheW"/>
    <property type="match status" value="1"/>
</dbReference>
<evidence type="ECO:0000256" key="4">
    <source>
        <dbReference type="ARBA" id="ARBA00022500"/>
    </source>
</evidence>
<dbReference type="GO" id="GO:0005829">
    <property type="term" value="C:cytosol"/>
    <property type="evidence" value="ECO:0007669"/>
    <property type="project" value="TreeGrafter"/>
</dbReference>
<evidence type="ECO:0000256" key="1">
    <source>
        <dbReference type="ARBA" id="ARBA00004496"/>
    </source>
</evidence>
<dbReference type="GO" id="GO:0007165">
    <property type="term" value="P:signal transduction"/>
    <property type="evidence" value="ECO:0007669"/>
    <property type="project" value="InterPro"/>
</dbReference>
<dbReference type="InterPro" id="IPR002545">
    <property type="entry name" value="CheW-lke_dom"/>
</dbReference>
<dbReference type="PANTHER" id="PTHR22617:SF23">
    <property type="entry name" value="CHEMOTAXIS PROTEIN CHEW"/>
    <property type="match status" value="1"/>
</dbReference>
<dbReference type="GO" id="GO:0006935">
    <property type="term" value="P:chemotaxis"/>
    <property type="evidence" value="ECO:0007669"/>
    <property type="project" value="UniProtKB-KW"/>
</dbReference>
<dbReference type="CDD" id="cd00732">
    <property type="entry name" value="CheW"/>
    <property type="match status" value="1"/>
</dbReference>
<organism evidence="6">
    <name type="scientific">Moorella thermoacetica Y72</name>
    <dbReference type="NCBI Taxonomy" id="1325331"/>
    <lineage>
        <taxon>Bacteria</taxon>
        <taxon>Bacillati</taxon>
        <taxon>Bacillota</taxon>
        <taxon>Clostridia</taxon>
        <taxon>Neomoorellales</taxon>
        <taxon>Neomoorellaceae</taxon>
        <taxon>Neomoorella</taxon>
    </lineage>
</organism>
<dbReference type="InterPro" id="IPR039315">
    <property type="entry name" value="CheW"/>
</dbReference>
<evidence type="ECO:0000313" key="6">
    <source>
        <dbReference type="EMBL" id="GAF26453.1"/>
    </source>
</evidence>
<dbReference type="SUPFAM" id="SSF50341">
    <property type="entry name" value="CheW-like"/>
    <property type="match status" value="1"/>
</dbReference>
<feature type="domain" description="CheW-like" evidence="5">
    <location>
        <begin position="10"/>
        <end position="150"/>
    </location>
</feature>